<keyword evidence="4" id="KW-1185">Reference proteome</keyword>
<evidence type="ECO:0000259" key="2">
    <source>
        <dbReference type="Pfam" id="PF14680"/>
    </source>
</evidence>
<dbReference type="AlphaFoldDB" id="K3WMV9"/>
<dbReference type="Proteomes" id="UP000019132">
    <property type="component" value="Unassembled WGS sequence"/>
</dbReference>
<reference evidence="3" key="3">
    <citation type="submission" date="2015-02" db="UniProtKB">
        <authorList>
            <consortium name="EnsemblProtists"/>
        </authorList>
    </citation>
    <scope>IDENTIFICATION</scope>
    <source>
        <strain evidence="3">DAOM BR144</strain>
    </source>
</reference>
<reference evidence="4" key="2">
    <citation type="submission" date="2010-04" db="EMBL/GenBank/DDBJ databases">
        <authorList>
            <person name="Buell R."/>
            <person name="Hamilton J."/>
            <person name="Hostetler J."/>
        </authorList>
    </citation>
    <scope>NUCLEOTIDE SEQUENCE [LARGE SCALE GENOMIC DNA]</scope>
    <source>
        <strain evidence="4">DAOM:BR144</strain>
    </source>
</reference>
<organism evidence="3 4">
    <name type="scientific">Globisporangium ultimum (strain ATCC 200006 / CBS 805.95 / DAOM BR144)</name>
    <name type="common">Pythium ultimum</name>
    <dbReference type="NCBI Taxonomy" id="431595"/>
    <lineage>
        <taxon>Eukaryota</taxon>
        <taxon>Sar</taxon>
        <taxon>Stramenopiles</taxon>
        <taxon>Oomycota</taxon>
        <taxon>Peronosporomycetes</taxon>
        <taxon>Pythiales</taxon>
        <taxon>Pythiaceae</taxon>
        <taxon>Globisporangium</taxon>
    </lineage>
</organism>
<dbReference type="PANTHER" id="PTHR21818:SF0">
    <property type="entry name" value="FANCONI ANEMIA GROUP I PROTEIN"/>
    <property type="match status" value="1"/>
</dbReference>
<dbReference type="InterPro" id="IPR026171">
    <property type="entry name" value="FANCI"/>
</dbReference>
<accession>K3WMV9</accession>
<evidence type="ECO:0000313" key="4">
    <source>
        <dbReference type="Proteomes" id="UP000019132"/>
    </source>
</evidence>
<evidence type="ECO:0000259" key="1">
    <source>
        <dbReference type="Pfam" id="PF14676"/>
    </source>
</evidence>
<dbReference type="GO" id="GO:0070182">
    <property type="term" value="F:DNA polymerase binding"/>
    <property type="evidence" value="ECO:0007669"/>
    <property type="project" value="TreeGrafter"/>
</dbReference>
<dbReference type="HOGENOM" id="CLU_611944_0_0_1"/>
<dbReference type="Pfam" id="PF14680">
    <property type="entry name" value="FANCI_HD2"/>
    <property type="match status" value="1"/>
</dbReference>
<dbReference type="InterPro" id="IPR029312">
    <property type="entry name" value="FANCI_HD2"/>
</dbReference>
<dbReference type="InterPro" id="IPR029315">
    <property type="entry name" value="FANCI_S2"/>
</dbReference>
<dbReference type="eggNOG" id="KOG4553">
    <property type="taxonomic scope" value="Eukaryota"/>
</dbReference>
<feature type="domain" description="FANCI solenoid 2" evidence="1">
    <location>
        <begin position="30"/>
        <end position="196"/>
    </location>
</feature>
<protein>
    <submittedName>
        <fullName evidence="3">Uncharacterized protein</fullName>
    </submittedName>
</protein>
<dbReference type="GO" id="GO:0006281">
    <property type="term" value="P:DNA repair"/>
    <property type="evidence" value="ECO:0007669"/>
    <property type="project" value="InterPro"/>
</dbReference>
<dbReference type="VEuPathDB" id="FungiDB:PYU1_G006289"/>
<evidence type="ECO:0000313" key="3">
    <source>
        <dbReference type="EnsemblProtists" id="PYU1_T006301"/>
    </source>
</evidence>
<dbReference type="Pfam" id="PF14676">
    <property type="entry name" value="FANCI_S2"/>
    <property type="match status" value="1"/>
</dbReference>
<reference evidence="4" key="1">
    <citation type="journal article" date="2010" name="Genome Biol.">
        <title>Genome sequence of the necrotrophic plant pathogen Pythium ultimum reveals original pathogenicity mechanisms and effector repertoire.</title>
        <authorList>
            <person name="Levesque C.A."/>
            <person name="Brouwer H."/>
            <person name="Cano L."/>
            <person name="Hamilton J.P."/>
            <person name="Holt C."/>
            <person name="Huitema E."/>
            <person name="Raffaele S."/>
            <person name="Robideau G.P."/>
            <person name="Thines M."/>
            <person name="Win J."/>
            <person name="Zerillo M.M."/>
            <person name="Beakes G.W."/>
            <person name="Boore J.L."/>
            <person name="Busam D."/>
            <person name="Dumas B."/>
            <person name="Ferriera S."/>
            <person name="Fuerstenberg S.I."/>
            <person name="Gachon C.M."/>
            <person name="Gaulin E."/>
            <person name="Govers F."/>
            <person name="Grenville-Briggs L."/>
            <person name="Horner N."/>
            <person name="Hostetler J."/>
            <person name="Jiang R.H."/>
            <person name="Johnson J."/>
            <person name="Krajaejun T."/>
            <person name="Lin H."/>
            <person name="Meijer H.J."/>
            <person name="Moore B."/>
            <person name="Morris P."/>
            <person name="Phuntmart V."/>
            <person name="Puiu D."/>
            <person name="Shetty J."/>
            <person name="Stajich J.E."/>
            <person name="Tripathy S."/>
            <person name="Wawra S."/>
            <person name="van West P."/>
            <person name="Whitty B.R."/>
            <person name="Coutinho P.M."/>
            <person name="Henrissat B."/>
            <person name="Martin F."/>
            <person name="Thomas P.D."/>
            <person name="Tyler B.M."/>
            <person name="De Vries R.P."/>
            <person name="Kamoun S."/>
            <person name="Yandell M."/>
            <person name="Tisserat N."/>
            <person name="Buell C.R."/>
        </authorList>
    </citation>
    <scope>NUCLEOTIDE SEQUENCE</scope>
    <source>
        <strain evidence="4">DAOM:BR144</strain>
    </source>
</reference>
<proteinExistence type="predicted"/>
<feature type="domain" description="FANCI helical" evidence="2">
    <location>
        <begin position="236"/>
        <end position="436"/>
    </location>
</feature>
<name>K3WMV9_GLOUD</name>
<dbReference type="EnsemblProtists" id="PYU1_T006301">
    <property type="protein sequence ID" value="PYU1_T006301"/>
    <property type="gene ID" value="PYU1_G006289"/>
</dbReference>
<sequence>YAGNDPTGVATRAAFLDTIVNPQDGSWSPVTQRMVHFGFLLMMHNGGNQDDAASASQSKSSVCKGRFDKAEVPWVDFAIRIILGCFQHHVSAREKIIDQLVNSIIVQDKGSKIAIKLLARIIKRHPLDIDHKLTSRLQECLEYVTHMSPRNARLLFSSLSPLLKVRPNIKGFLILTLRKAMFRKDEESRMIAIIGFSFLLCLSSTVFSRSSTLTQLYSQNTTILLSQGVQGGSVDSEIATQEHANAVVAEDLYRQFCGIFKRAFQLQTRVRLVLYAELDKVLRECPTLRPSILELAFQHYLKYYDDNESILPPLKVDSCLARKRGLYEEPLGYLLHVLFICVSEIKKDYVGETEVEDMFGDDDIPATQTAGAQKSFDTVEQNISILMERMKRCELSDFEIDKNLSFAAQTAMGQSNQRLANILLDIWEVCMNWTIVSSGGIKMDENTG</sequence>
<dbReference type="STRING" id="431595.K3WMV9"/>
<dbReference type="EMBL" id="GL376604">
    <property type="status" value="NOT_ANNOTATED_CDS"/>
    <property type="molecule type" value="Genomic_DNA"/>
</dbReference>
<dbReference type="PANTHER" id="PTHR21818">
    <property type="entry name" value="BC025462 PROTEIN"/>
    <property type="match status" value="1"/>
</dbReference>
<dbReference type="InParanoid" id="K3WMV9"/>